<evidence type="ECO:0000256" key="1">
    <source>
        <dbReference type="SAM" id="Coils"/>
    </source>
</evidence>
<accession>A0A6J5RT43</accession>
<protein>
    <submittedName>
        <fullName evidence="3">Uncharacterized protein</fullName>
    </submittedName>
</protein>
<name>A0A6J5RT43_9CAUD</name>
<organism evidence="3">
    <name type="scientific">uncultured Caudovirales phage</name>
    <dbReference type="NCBI Taxonomy" id="2100421"/>
    <lineage>
        <taxon>Viruses</taxon>
        <taxon>Duplodnaviria</taxon>
        <taxon>Heunggongvirae</taxon>
        <taxon>Uroviricota</taxon>
        <taxon>Caudoviricetes</taxon>
        <taxon>Peduoviridae</taxon>
        <taxon>Maltschvirus</taxon>
        <taxon>Maltschvirus maltsch</taxon>
    </lineage>
</organism>
<sequence>MKYNDQMLNTPQEQQTPQAPYNPFDEGVAKAISSARSNFGMTQNQQHGAINNAILNFGNAISQEPVVKGWRENFGVFGRAMNPALNAYNTAESAAEKENNALAQQILAHKEHERQVQAQQEEKLWNRQQKEREFGALQQYRQAKLMQDQAKLASQFGYNPDLPEGSIPITNKQERTMYVKDRKALGTILKEFEELENSYDTFRKSTKGNIFDPLSPIGSYANWAKGGIGRFAGIKSLREEEAQRLGLKARLNKFVTTSERALKGGGVLGPTIIKMFKEQGIYPDIEHDSPETIAEKMASIKEELNTNYLASDLSLKNNIHINPYEVDKYSSDFGNSQAVEMVDPYGEVYHIPKNEVQEAINSGLSETHYE</sequence>
<feature type="compositionally biased region" description="Polar residues" evidence="2">
    <location>
        <begin position="1"/>
        <end position="19"/>
    </location>
</feature>
<feature type="region of interest" description="Disordered" evidence="2">
    <location>
        <begin position="1"/>
        <end position="20"/>
    </location>
</feature>
<dbReference type="EMBL" id="LR797257">
    <property type="protein sequence ID" value="CAB4197457.1"/>
    <property type="molecule type" value="Genomic_DNA"/>
</dbReference>
<feature type="coiled-coil region" evidence="1">
    <location>
        <begin position="85"/>
        <end position="122"/>
    </location>
</feature>
<keyword evidence="1" id="KW-0175">Coiled coil</keyword>
<gene>
    <name evidence="3" type="ORF">UFOVP1311_16</name>
</gene>
<evidence type="ECO:0000256" key="2">
    <source>
        <dbReference type="SAM" id="MobiDB-lite"/>
    </source>
</evidence>
<evidence type="ECO:0000313" key="3">
    <source>
        <dbReference type="EMBL" id="CAB4197457.1"/>
    </source>
</evidence>
<proteinExistence type="predicted"/>
<reference evidence="3" key="1">
    <citation type="submission" date="2020-05" db="EMBL/GenBank/DDBJ databases">
        <authorList>
            <person name="Chiriac C."/>
            <person name="Salcher M."/>
            <person name="Ghai R."/>
            <person name="Kavagutti S V."/>
        </authorList>
    </citation>
    <scope>NUCLEOTIDE SEQUENCE</scope>
</reference>